<organism evidence="1 2">
    <name type="scientific">Zalaria obscura</name>
    <dbReference type="NCBI Taxonomy" id="2024903"/>
    <lineage>
        <taxon>Eukaryota</taxon>
        <taxon>Fungi</taxon>
        <taxon>Dikarya</taxon>
        <taxon>Ascomycota</taxon>
        <taxon>Pezizomycotina</taxon>
        <taxon>Dothideomycetes</taxon>
        <taxon>Dothideomycetidae</taxon>
        <taxon>Dothideales</taxon>
        <taxon>Zalariaceae</taxon>
        <taxon>Zalaria</taxon>
    </lineage>
</organism>
<evidence type="ECO:0000313" key="1">
    <source>
        <dbReference type="EMBL" id="KAK8219182.1"/>
    </source>
</evidence>
<dbReference type="Proteomes" id="UP001320706">
    <property type="component" value="Unassembled WGS sequence"/>
</dbReference>
<sequence>MSTPESAGSAASRLPKEENPSNTIGKLDLKCIASTGDSFCKTIAECNPDTSYPAVPGRPQFGDESNCFQSAQLSADGATLVTLNEDWGLRSFLLLPSLPIRLQNVFAPYTHATYPWLNPRTEAYIAPHSLLFTPDGTRFVAGAKDALAVFDSSRDGQGPVAEVRTRRGRRERKYGTSWGECAGLVSALAMRGDDALLAAGTTRRQIGFWAAGGLGEVVATFDLGLEDGGGKGEMGNGVSQLKWSRDGRYLFVAERQSDGLAVYDIRVQGRRLAWLKGRRADTTQELGFDVVGEDAGCDVWAGGTDGVVRVWREASGKEGEVQPDGEVQVARGELTASVAKRYELTGDAASVSNVLIHEESLITTCGQRRCPQDLVPGEECEVAARLENTIKVWSL</sequence>
<comment type="caution">
    <text evidence="1">The sequence shown here is derived from an EMBL/GenBank/DDBJ whole genome shotgun (WGS) entry which is preliminary data.</text>
</comment>
<accession>A0ACC3SQ71</accession>
<keyword evidence="2" id="KW-1185">Reference proteome</keyword>
<dbReference type="EMBL" id="JAMKPW020000004">
    <property type="protein sequence ID" value="KAK8219182.1"/>
    <property type="molecule type" value="Genomic_DNA"/>
</dbReference>
<gene>
    <name evidence="1" type="ORF">M8818_000914</name>
</gene>
<proteinExistence type="predicted"/>
<name>A0ACC3SQ71_9PEZI</name>
<reference evidence="1" key="1">
    <citation type="submission" date="2024-02" db="EMBL/GenBank/DDBJ databases">
        <title>Metagenome Assembled Genome of Zalaria obscura JY119.</title>
        <authorList>
            <person name="Vighnesh L."/>
            <person name="Jagadeeshwari U."/>
            <person name="Venkata Ramana C."/>
            <person name="Sasikala C."/>
        </authorList>
    </citation>
    <scope>NUCLEOTIDE SEQUENCE</scope>
    <source>
        <strain evidence="1">JY119</strain>
    </source>
</reference>
<protein>
    <submittedName>
        <fullName evidence="1">Uncharacterized protein</fullName>
    </submittedName>
</protein>
<evidence type="ECO:0000313" key="2">
    <source>
        <dbReference type="Proteomes" id="UP001320706"/>
    </source>
</evidence>